<dbReference type="SUPFAM" id="SSF52540">
    <property type="entry name" value="P-loop containing nucleoside triphosphate hydrolases"/>
    <property type="match status" value="1"/>
</dbReference>
<reference evidence="11 12" key="1">
    <citation type="submission" date="2018-04" db="EMBL/GenBank/DDBJ databases">
        <title>Genomic Encyclopedia of Type Strains, Phase IV (KMG-IV): sequencing the most valuable type-strain genomes for metagenomic binning, comparative biology and taxonomic classification.</title>
        <authorList>
            <person name="Goeker M."/>
        </authorList>
    </citation>
    <scope>NUCLEOTIDE SEQUENCE [LARGE SCALE GENOMIC DNA]</scope>
    <source>
        <strain evidence="11 12">DSM 10065</strain>
    </source>
</reference>
<dbReference type="Gene3D" id="3.40.50.300">
    <property type="entry name" value="P-loop containing nucleotide triphosphate hydrolases"/>
    <property type="match status" value="1"/>
</dbReference>
<dbReference type="GO" id="GO:0005886">
    <property type="term" value="C:plasma membrane"/>
    <property type="evidence" value="ECO:0007669"/>
    <property type="project" value="UniProtKB-SubCell"/>
</dbReference>
<dbReference type="AlphaFoldDB" id="A0A2U1CLU1"/>
<keyword evidence="2" id="KW-0813">Transport</keyword>
<keyword evidence="8 9" id="KW-0472">Membrane</keyword>
<feature type="transmembrane region" description="Helical" evidence="9">
    <location>
        <begin position="61"/>
        <end position="80"/>
    </location>
</feature>
<evidence type="ECO:0000256" key="7">
    <source>
        <dbReference type="ARBA" id="ARBA00022989"/>
    </source>
</evidence>
<dbReference type="GO" id="GO:0005524">
    <property type="term" value="F:ATP binding"/>
    <property type="evidence" value="ECO:0007669"/>
    <property type="project" value="UniProtKB-KW"/>
</dbReference>
<evidence type="ECO:0000256" key="8">
    <source>
        <dbReference type="ARBA" id="ARBA00023136"/>
    </source>
</evidence>
<feature type="transmembrane region" description="Helical" evidence="9">
    <location>
        <begin position="159"/>
        <end position="177"/>
    </location>
</feature>
<dbReference type="InterPro" id="IPR027417">
    <property type="entry name" value="P-loop_NTPase"/>
</dbReference>
<evidence type="ECO:0000256" key="3">
    <source>
        <dbReference type="ARBA" id="ARBA00022475"/>
    </source>
</evidence>
<dbReference type="RefSeq" id="WP_017522604.1">
    <property type="nucleotide sequence ID" value="NZ_JACCEX010000002.1"/>
</dbReference>
<evidence type="ECO:0000256" key="5">
    <source>
        <dbReference type="ARBA" id="ARBA00022741"/>
    </source>
</evidence>
<feature type="transmembrane region" description="Helical" evidence="9">
    <location>
        <begin position="117"/>
        <end position="139"/>
    </location>
</feature>
<gene>
    <name evidence="11" type="ORF">C7440_1453</name>
</gene>
<dbReference type="InterPro" id="IPR003593">
    <property type="entry name" value="AAA+_ATPase"/>
</dbReference>
<keyword evidence="3" id="KW-1003">Cell membrane</keyword>
<evidence type="ECO:0000256" key="2">
    <source>
        <dbReference type="ARBA" id="ARBA00022448"/>
    </source>
</evidence>
<dbReference type="Pfam" id="PF00005">
    <property type="entry name" value="ABC_tran"/>
    <property type="match status" value="1"/>
</dbReference>
<keyword evidence="5" id="KW-0547">Nucleotide-binding</keyword>
<evidence type="ECO:0000256" key="1">
    <source>
        <dbReference type="ARBA" id="ARBA00004651"/>
    </source>
</evidence>
<feature type="transmembrane region" description="Helical" evidence="9">
    <location>
        <begin position="86"/>
        <end position="105"/>
    </location>
</feature>
<dbReference type="STRING" id="1231391.GCA_000308195_00225"/>
<keyword evidence="6" id="KW-0067">ATP-binding</keyword>
<sequence>MSPRVRNAIVVLGALLLIFIIPQVFATFAVSLLNDIGIAALVVLGLILVSGIGGAISFGQAAFVGIAAYASAWLVVAHQLSPWTGLLFALVLTCGSAWAIGAVTMRLGGHYLALSTIAWGLAVPLVIADTTALGAHSGIDGIAPIQIGPWVLDNANKSFVLVWLILFFGAWFAYNLLGSRVGRTMRALRGGKILLASFGADAFRVRLTLFVVAAAYAALAGWLYAHVNRYINTAPFSLHASIDYVFMMVVGGAAQLGSALIGSALYIGLNNFLQDLLPHFTSRGSQINSLVFALLFLLILERMPGGVGRPLSRLMSRLTRRSRFFRSRHLNISPDASYKLSRRALPQRGTPLVSVKKATKRFGGLVAVNDVSFDVHAGEIVGLIGPNGAGKSTMFNLLTGTLPLTDGAVRLLDVPTADLSQREIALLGVARTFQHVKLRPRMTLLENVALGAYARGHCGLWRGGLRLNGQEEHSIMAEALRQLERVGLADQAYELAGSLPLGTQRLLEIARALASDPVLVMLDEPAAGLRLLEKQALARLLDTLRSEGVTVLIVEHDMEFVMNLVDRLVVMNFGSKISEGNPAQVRADPEVQAAYLGGDA</sequence>
<comment type="caution">
    <text evidence="11">The sequence shown here is derived from an EMBL/GenBank/DDBJ whole genome shotgun (WGS) entry which is preliminary data.</text>
</comment>
<comment type="subcellular location">
    <subcellularLocation>
        <location evidence="1">Cell membrane</location>
        <topology evidence="1">Multi-pass membrane protein</topology>
    </subcellularLocation>
</comment>
<feature type="transmembrane region" description="Helical" evidence="9">
    <location>
        <begin position="36"/>
        <end position="56"/>
    </location>
</feature>
<dbReference type="InterPro" id="IPR043428">
    <property type="entry name" value="LivM-like"/>
</dbReference>
<dbReference type="PROSITE" id="PS50893">
    <property type="entry name" value="ABC_TRANSPORTER_2"/>
    <property type="match status" value="1"/>
</dbReference>
<dbReference type="GO" id="GO:0015658">
    <property type="term" value="F:branched-chain amino acid transmembrane transporter activity"/>
    <property type="evidence" value="ECO:0007669"/>
    <property type="project" value="InterPro"/>
</dbReference>
<dbReference type="Pfam" id="PF02653">
    <property type="entry name" value="BPD_transp_2"/>
    <property type="match status" value="1"/>
</dbReference>
<dbReference type="CDD" id="cd06581">
    <property type="entry name" value="TM_PBP1_LivM_like"/>
    <property type="match status" value="1"/>
</dbReference>
<proteinExistence type="predicted"/>
<dbReference type="GO" id="GO:0016887">
    <property type="term" value="F:ATP hydrolysis activity"/>
    <property type="evidence" value="ECO:0007669"/>
    <property type="project" value="InterPro"/>
</dbReference>
<dbReference type="PANTHER" id="PTHR45772">
    <property type="entry name" value="CONSERVED COMPONENT OF ABC TRANSPORTER FOR NATURAL AMINO ACIDS-RELATED"/>
    <property type="match status" value="1"/>
</dbReference>
<feature type="transmembrane region" description="Helical" evidence="9">
    <location>
        <begin position="290"/>
        <end position="307"/>
    </location>
</feature>
<evidence type="ECO:0000256" key="9">
    <source>
        <dbReference type="SAM" id="Phobius"/>
    </source>
</evidence>
<dbReference type="InterPro" id="IPR051120">
    <property type="entry name" value="ABC_AA/LPS_Transport"/>
</dbReference>
<keyword evidence="12" id="KW-1185">Reference proteome</keyword>
<dbReference type="CDD" id="cd03219">
    <property type="entry name" value="ABC_Mj1267_LivG_branched"/>
    <property type="match status" value="1"/>
</dbReference>
<dbReference type="FunFam" id="3.40.50.300:FF:000421">
    <property type="entry name" value="Branched-chain amino acid ABC transporter ATP-binding protein"/>
    <property type="match status" value="1"/>
</dbReference>
<dbReference type="PANTHER" id="PTHR45772:SF2">
    <property type="entry name" value="ABC TRANSPORTER ATP-BINDING PROTEIN"/>
    <property type="match status" value="1"/>
</dbReference>
<accession>A0A2U1CLU1</accession>
<dbReference type="InterPro" id="IPR032823">
    <property type="entry name" value="BCA_ABC_TP_C"/>
</dbReference>
<keyword evidence="7 9" id="KW-1133">Transmembrane helix</keyword>
<dbReference type="OrthoDB" id="5290247at2"/>
<keyword evidence="4 9" id="KW-0812">Transmembrane</keyword>
<feature type="transmembrane region" description="Helical" evidence="9">
    <location>
        <begin position="207"/>
        <end position="225"/>
    </location>
</feature>
<protein>
    <submittedName>
        <fullName evidence="11">Branched-chain amino acid transport system permease protein</fullName>
    </submittedName>
</protein>
<feature type="domain" description="ABC transporter" evidence="10">
    <location>
        <begin position="353"/>
        <end position="598"/>
    </location>
</feature>
<dbReference type="InterPro" id="IPR001851">
    <property type="entry name" value="ABC_transp_permease"/>
</dbReference>
<dbReference type="Pfam" id="PF12399">
    <property type="entry name" value="BCA_ABC_TP_C"/>
    <property type="match status" value="1"/>
</dbReference>
<dbReference type="EMBL" id="QEKO01000002">
    <property type="protein sequence ID" value="PVY61967.1"/>
    <property type="molecule type" value="Genomic_DNA"/>
</dbReference>
<evidence type="ECO:0000313" key="12">
    <source>
        <dbReference type="Proteomes" id="UP000246145"/>
    </source>
</evidence>
<name>A0A2U1CLU1_9BURK</name>
<evidence type="ECO:0000259" key="10">
    <source>
        <dbReference type="PROSITE" id="PS50893"/>
    </source>
</evidence>
<evidence type="ECO:0000313" key="11">
    <source>
        <dbReference type="EMBL" id="PVY61967.1"/>
    </source>
</evidence>
<dbReference type="InterPro" id="IPR003439">
    <property type="entry name" value="ABC_transporter-like_ATP-bd"/>
</dbReference>
<feature type="transmembrane region" description="Helical" evidence="9">
    <location>
        <begin position="245"/>
        <end position="269"/>
    </location>
</feature>
<evidence type="ECO:0000256" key="6">
    <source>
        <dbReference type="ARBA" id="ARBA00022840"/>
    </source>
</evidence>
<organism evidence="11 12">
    <name type="scientific">Pusillimonas noertemannii</name>
    <dbReference type="NCBI Taxonomy" id="305977"/>
    <lineage>
        <taxon>Bacteria</taxon>
        <taxon>Pseudomonadati</taxon>
        <taxon>Pseudomonadota</taxon>
        <taxon>Betaproteobacteria</taxon>
        <taxon>Burkholderiales</taxon>
        <taxon>Alcaligenaceae</taxon>
        <taxon>Pusillimonas</taxon>
    </lineage>
</organism>
<dbReference type="Proteomes" id="UP000246145">
    <property type="component" value="Unassembled WGS sequence"/>
</dbReference>
<evidence type="ECO:0000256" key="4">
    <source>
        <dbReference type="ARBA" id="ARBA00022692"/>
    </source>
</evidence>
<dbReference type="SMART" id="SM00382">
    <property type="entry name" value="AAA"/>
    <property type="match status" value="1"/>
</dbReference>